<proteinExistence type="predicted"/>
<dbReference type="Proteomes" id="UP001049518">
    <property type="component" value="Chromosome"/>
</dbReference>
<feature type="compositionally biased region" description="Low complexity" evidence="1">
    <location>
        <begin position="1"/>
        <end position="17"/>
    </location>
</feature>
<dbReference type="RefSeq" id="WP_231330071.1">
    <property type="nucleotide sequence ID" value="NZ_CP059572.1"/>
</dbReference>
<protein>
    <submittedName>
        <fullName evidence="2">Uncharacterized protein</fullName>
    </submittedName>
</protein>
<organism evidence="2 3">
    <name type="scientific">Actinomadura graeca</name>
    <dbReference type="NCBI Taxonomy" id="2750812"/>
    <lineage>
        <taxon>Bacteria</taxon>
        <taxon>Bacillati</taxon>
        <taxon>Actinomycetota</taxon>
        <taxon>Actinomycetes</taxon>
        <taxon>Streptosporangiales</taxon>
        <taxon>Thermomonosporaceae</taxon>
        <taxon>Actinomadura</taxon>
    </lineage>
</organism>
<evidence type="ECO:0000313" key="2">
    <source>
        <dbReference type="EMBL" id="QXJ24335.1"/>
    </source>
</evidence>
<evidence type="ECO:0000256" key="1">
    <source>
        <dbReference type="SAM" id="MobiDB-lite"/>
    </source>
</evidence>
<name>A0ABX8QZZ9_9ACTN</name>
<keyword evidence="3" id="KW-1185">Reference proteome</keyword>
<dbReference type="EMBL" id="CP059572">
    <property type="protein sequence ID" value="QXJ24335.1"/>
    <property type="molecule type" value="Genomic_DNA"/>
</dbReference>
<accession>A0ABX8QZZ9</accession>
<feature type="region of interest" description="Disordered" evidence="1">
    <location>
        <begin position="1"/>
        <end position="24"/>
    </location>
</feature>
<evidence type="ECO:0000313" key="3">
    <source>
        <dbReference type="Proteomes" id="UP001049518"/>
    </source>
</evidence>
<sequence length="72" mass="7439">MIGAQTGRSTRSSTGIRTRARTGDRTNAGVVELIEAAFHDAGVTGFLHAADVDGGRDEAAPMMAAGRPARPM</sequence>
<gene>
    <name evidence="2" type="ORF">AGRA3207_005637</name>
</gene>
<reference evidence="2" key="1">
    <citation type="submission" date="2020-07" db="EMBL/GenBank/DDBJ databases">
        <authorList>
            <person name="Tarantini F.S."/>
            <person name="Hong K.W."/>
            <person name="Chan K.G."/>
        </authorList>
    </citation>
    <scope>NUCLEOTIDE SEQUENCE</scope>
    <source>
        <strain evidence="2">32-07</strain>
    </source>
</reference>